<dbReference type="PANTHER" id="PTHR45631:SF58">
    <property type="entry name" value="PROTEIN KINASE DOMAIN-CONTAINING PROTEIN"/>
    <property type="match status" value="1"/>
</dbReference>
<dbReference type="CDD" id="cd14066">
    <property type="entry name" value="STKc_IRAK"/>
    <property type="match status" value="1"/>
</dbReference>
<dbReference type="OrthoDB" id="2017114at2759"/>
<dbReference type="InterPro" id="IPR008271">
    <property type="entry name" value="Ser/Thr_kinase_AS"/>
</dbReference>
<evidence type="ECO:0000256" key="12">
    <source>
        <dbReference type="ARBA" id="ARBA00022989"/>
    </source>
</evidence>
<organism evidence="19 20">
    <name type="scientific">Microthlaspi erraticum</name>
    <dbReference type="NCBI Taxonomy" id="1685480"/>
    <lineage>
        <taxon>Eukaryota</taxon>
        <taxon>Viridiplantae</taxon>
        <taxon>Streptophyta</taxon>
        <taxon>Embryophyta</taxon>
        <taxon>Tracheophyta</taxon>
        <taxon>Spermatophyta</taxon>
        <taxon>Magnoliopsida</taxon>
        <taxon>eudicotyledons</taxon>
        <taxon>Gunneridae</taxon>
        <taxon>Pentapetalae</taxon>
        <taxon>rosids</taxon>
        <taxon>malvids</taxon>
        <taxon>Brassicales</taxon>
        <taxon>Brassicaceae</taxon>
        <taxon>Coluteocarpeae</taxon>
        <taxon>Microthlaspi</taxon>
    </lineage>
</organism>
<dbReference type="SUPFAM" id="SSF56112">
    <property type="entry name" value="Protein kinase-like (PK-like)"/>
    <property type="match status" value="1"/>
</dbReference>
<evidence type="ECO:0000256" key="16">
    <source>
        <dbReference type="SAM" id="Phobius"/>
    </source>
</evidence>
<comment type="subcellular location">
    <subcellularLocation>
        <location evidence="1">Membrane</location>
        <topology evidence="1">Single-pass membrane protein</topology>
    </subcellularLocation>
</comment>
<keyword evidence="20" id="KW-1185">Reference proteome</keyword>
<keyword evidence="13 16" id="KW-0472">Membrane</keyword>
<evidence type="ECO:0000256" key="13">
    <source>
        <dbReference type="ARBA" id="ARBA00023136"/>
    </source>
</evidence>
<dbReference type="FunFam" id="3.30.200.20:FF:000394">
    <property type="entry name" value="Leucine-rich repeat receptor-like protein kinase"/>
    <property type="match status" value="1"/>
</dbReference>
<feature type="domain" description="Protein kinase" evidence="18">
    <location>
        <begin position="575"/>
        <end position="842"/>
    </location>
</feature>
<dbReference type="AlphaFoldDB" id="A0A6D2IDH6"/>
<accession>A0A6D2IDH6</accession>
<feature type="binding site" evidence="15">
    <location>
        <position position="603"/>
    </location>
    <ligand>
        <name>ATP</name>
        <dbReference type="ChEBI" id="CHEBI:30616"/>
    </ligand>
</feature>
<evidence type="ECO:0000256" key="6">
    <source>
        <dbReference type="ARBA" id="ARBA00022692"/>
    </source>
</evidence>
<keyword evidence="8" id="KW-0677">Repeat</keyword>
<evidence type="ECO:0000313" key="20">
    <source>
        <dbReference type="Proteomes" id="UP000467841"/>
    </source>
</evidence>
<feature type="chain" id="PRO_5025470798" description="Protein kinase domain-containing protein" evidence="17">
    <location>
        <begin position="20"/>
        <end position="876"/>
    </location>
</feature>
<evidence type="ECO:0000256" key="14">
    <source>
        <dbReference type="ARBA" id="ARBA00023170"/>
    </source>
</evidence>
<evidence type="ECO:0000256" key="10">
    <source>
        <dbReference type="ARBA" id="ARBA00022777"/>
    </source>
</evidence>
<dbReference type="FunFam" id="1.10.510.10:FF:000146">
    <property type="entry name" value="LRR receptor-like serine/threonine-protein kinase IOS1"/>
    <property type="match status" value="1"/>
</dbReference>
<evidence type="ECO:0000256" key="3">
    <source>
        <dbReference type="ARBA" id="ARBA00022553"/>
    </source>
</evidence>
<keyword evidence="9 15" id="KW-0547">Nucleotide-binding</keyword>
<gene>
    <name evidence="19" type="ORF">MERR_LOCUS13537</name>
</gene>
<dbReference type="Gene3D" id="3.80.10.10">
    <property type="entry name" value="Ribonuclease Inhibitor"/>
    <property type="match status" value="1"/>
</dbReference>
<feature type="signal peptide" evidence="17">
    <location>
        <begin position="1"/>
        <end position="19"/>
    </location>
</feature>
<dbReference type="Pfam" id="PF12819">
    <property type="entry name" value="Malectin_like"/>
    <property type="match status" value="1"/>
</dbReference>
<evidence type="ECO:0000256" key="15">
    <source>
        <dbReference type="PROSITE-ProRule" id="PRU10141"/>
    </source>
</evidence>
<dbReference type="InterPro" id="IPR011009">
    <property type="entry name" value="Kinase-like_dom_sf"/>
</dbReference>
<dbReference type="InterPro" id="IPR032675">
    <property type="entry name" value="LRR_dom_sf"/>
</dbReference>
<dbReference type="InterPro" id="IPR024788">
    <property type="entry name" value="Malectin-like_Carb-bd_dom"/>
</dbReference>
<keyword evidence="6 16" id="KW-0812">Transmembrane</keyword>
<dbReference type="Gene3D" id="3.30.200.20">
    <property type="entry name" value="Phosphorylase Kinase, domain 1"/>
    <property type="match status" value="1"/>
</dbReference>
<dbReference type="EMBL" id="CACVBM020001051">
    <property type="protein sequence ID" value="CAA7026302.1"/>
    <property type="molecule type" value="Genomic_DNA"/>
</dbReference>
<dbReference type="InterPro" id="IPR001245">
    <property type="entry name" value="Ser-Thr/Tyr_kinase_cat_dom"/>
</dbReference>
<keyword evidence="7 17" id="KW-0732">Signal</keyword>
<dbReference type="SUPFAM" id="SSF52058">
    <property type="entry name" value="L domain-like"/>
    <property type="match status" value="1"/>
</dbReference>
<evidence type="ECO:0000256" key="5">
    <source>
        <dbReference type="ARBA" id="ARBA00022679"/>
    </source>
</evidence>
<evidence type="ECO:0000256" key="11">
    <source>
        <dbReference type="ARBA" id="ARBA00022840"/>
    </source>
</evidence>
<feature type="transmembrane region" description="Helical" evidence="16">
    <location>
        <begin position="518"/>
        <end position="542"/>
    </location>
</feature>
<dbReference type="Pfam" id="PF07714">
    <property type="entry name" value="PK_Tyr_Ser-Thr"/>
    <property type="match status" value="1"/>
</dbReference>
<evidence type="ECO:0000256" key="9">
    <source>
        <dbReference type="ARBA" id="ARBA00022741"/>
    </source>
</evidence>
<dbReference type="PANTHER" id="PTHR45631">
    <property type="entry name" value="OS07G0107800 PROTEIN-RELATED"/>
    <property type="match status" value="1"/>
</dbReference>
<evidence type="ECO:0000259" key="18">
    <source>
        <dbReference type="PROSITE" id="PS50011"/>
    </source>
</evidence>
<keyword evidence="2" id="KW-0723">Serine/threonine-protein kinase</keyword>
<dbReference type="GO" id="GO:0004674">
    <property type="term" value="F:protein serine/threonine kinase activity"/>
    <property type="evidence" value="ECO:0007669"/>
    <property type="project" value="UniProtKB-KW"/>
</dbReference>
<keyword evidence="4" id="KW-0433">Leucine-rich repeat</keyword>
<sequence>MKNLRGLLLVFLILSFGISDFPQAQDQQGFINLDCGLQANESPYTEPITKLTFTSDADFIKTGKSGKIQNVPGLDYIKPYTVLRYFPYGVRNCYTLSVIQDTNYLIVAMFTYGNYDDLNTHPKFDLHLGPNLWTTVDLQRKVNGTRAEIIHKPRSTSLQVCLVKTGTTTPLISALELRPLRNDTYVPQSGSLKKLFRVYLTDSKDTIRYPEDVHDRLWSPFFMPEWKLLRTSLLSVNASDNEYAIPGDVLVTAATPANVSSPLTISWNVETPDDLVYAYLHVTEIQSLKGNDSREFNIRAGQNVSYGPVSPEESEVYNLFNTSPVKCEGWICNLQLIRTPNSTLPPLLNALEAFITVEFPQTETHANDVVAIKSIETSYGLSRSSWQGDPCVPQQFLWDGLTCEYTNICLHHQESIPCTCDGHSDLSSSELTGLIVPEIQNLTQLKKLDLSNNNLTGGVPEFLAKMKSLLDINLSGNNLSGSVPQALLDKMKQGLKLNIQGNQNLCSSSSCHKRKSSIMLPVIVASLVSLAAIIAGVTLLLVCKKRRTSRGKVLGPSIETKRRRFTYAEVLAMTNNNERVLGKGGFGMVYHGYINGTEQVAVKLLSPSSSQGYKEFKTEVELLLRVYHTYLVSLVGYCDEKDHLALIYQYMSNGDLKQHLSGNSVMSWVDRLNIATDAALGLEYLHIGCKPLIVHRDVKSSNILLDDQFHAKLADFGLSRSFPIGDESHVSTLVAGTFGYLDHEYYRTNRLSEKSDVYSFGVVLLEIITNKPVIDHTRDMPHIAEWVKFMLTRGDINNIMDQKLQMVYDSGSAWKALELAMTCVNPSSLERPNMPHVVHELKECLIYENKRAGDIDTTRSIDINLSSGTDVNPKAR</sequence>
<comment type="caution">
    <text evidence="19">The sequence shown here is derived from an EMBL/GenBank/DDBJ whole genome shotgun (WGS) entry which is preliminary data.</text>
</comment>
<dbReference type="Proteomes" id="UP000467841">
    <property type="component" value="Unassembled WGS sequence"/>
</dbReference>
<name>A0A6D2IDH6_9BRAS</name>
<dbReference type="FunFam" id="3.80.10.10:FF:000129">
    <property type="entry name" value="Leucine-rich repeat receptor-like kinase"/>
    <property type="match status" value="1"/>
</dbReference>
<protein>
    <recommendedName>
        <fullName evidence="18">Protein kinase domain-containing protein</fullName>
    </recommendedName>
</protein>
<proteinExistence type="predicted"/>
<reference evidence="19" key="1">
    <citation type="submission" date="2020-01" db="EMBL/GenBank/DDBJ databases">
        <authorList>
            <person name="Mishra B."/>
        </authorList>
    </citation>
    <scope>NUCLEOTIDE SEQUENCE [LARGE SCALE GENOMIC DNA]</scope>
</reference>
<keyword evidence="11 15" id="KW-0067">ATP-binding</keyword>
<keyword evidence="10" id="KW-0418">Kinase</keyword>
<keyword evidence="5" id="KW-0808">Transferase</keyword>
<keyword evidence="3" id="KW-0597">Phosphoprotein</keyword>
<dbReference type="PROSITE" id="PS00108">
    <property type="entry name" value="PROTEIN_KINASE_ST"/>
    <property type="match status" value="1"/>
</dbReference>
<evidence type="ECO:0000256" key="4">
    <source>
        <dbReference type="ARBA" id="ARBA00022614"/>
    </source>
</evidence>
<evidence type="ECO:0000256" key="2">
    <source>
        <dbReference type="ARBA" id="ARBA00022527"/>
    </source>
</evidence>
<evidence type="ECO:0000256" key="8">
    <source>
        <dbReference type="ARBA" id="ARBA00022737"/>
    </source>
</evidence>
<evidence type="ECO:0000256" key="17">
    <source>
        <dbReference type="SAM" id="SignalP"/>
    </source>
</evidence>
<dbReference type="InterPro" id="IPR025875">
    <property type="entry name" value="Leu-rich_rpt_4"/>
</dbReference>
<dbReference type="SMART" id="SM00220">
    <property type="entry name" value="S_TKc"/>
    <property type="match status" value="1"/>
</dbReference>
<dbReference type="PROSITE" id="PS50011">
    <property type="entry name" value="PROTEIN_KINASE_DOM"/>
    <property type="match status" value="1"/>
</dbReference>
<dbReference type="Pfam" id="PF12799">
    <property type="entry name" value="LRR_4"/>
    <property type="match status" value="1"/>
</dbReference>
<dbReference type="GO" id="GO:0005524">
    <property type="term" value="F:ATP binding"/>
    <property type="evidence" value="ECO:0007669"/>
    <property type="project" value="UniProtKB-UniRule"/>
</dbReference>
<evidence type="ECO:0000256" key="7">
    <source>
        <dbReference type="ARBA" id="ARBA00022729"/>
    </source>
</evidence>
<dbReference type="InterPro" id="IPR000719">
    <property type="entry name" value="Prot_kinase_dom"/>
</dbReference>
<dbReference type="Gene3D" id="1.10.510.10">
    <property type="entry name" value="Transferase(Phosphotransferase) domain 1"/>
    <property type="match status" value="1"/>
</dbReference>
<evidence type="ECO:0000256" key="1">
    <source>
        <dbReference type="ARBA" id="ARBA00004167"/>
    </source>
</evidence>
<dbReference type="GO" id="GO:0016020">
    <property type="term" value="C:membrane"/>
    <property type="evidence" value="ECO:0007669"/>
    <property type="project" value="UniProtKB-SubCell"/>
</dbReference>
<evidence type="ECO:0000313" key="19">
    <source>
        <dbReference type="EMBL" id="CAA7026302.1"/>
    </source>
</evidence>
<dbReference type="InterPro" id="IPR017441">
    <property type="entry name" value="Protein_kinase_ATP_BS"/>
</dbReference>
<dbReference type="PROSITE" id="PS00107">
    <property type="entry name" value="PROTEIN_KINASE_ATP"/>
    <property type="match status" value="1"/>
</dbReference>
<keyword evidence="12 16" id="KW-1133">Transmembrane helix</keyword>
<keyword evidence="14" id="KW-0675">Receptor</keyword>